<keyword evidence="1" id="KW-0812">Transmembrane</keyword>
<keyword evidence="3" id="KW-1185">Reference proteome</keyword>
<feature type="transmembrane region" description="Helical" evidence="1">
    <location>
        <begin position="72"/>
        <end position="90"/>
    </location>
</feature>
<evidence type="ECO:0000313" key="2">
    <source>
        <dbReference type="EMBL" id="KJV34832.1"/>
    </source>
</evidence>
<feature type="transmembrane region" description="Helical" evidence="1">
    <location>
        <begin position="39"/>
        <end position="60"/>
    </location>
</feature>
<proteinExistence type="predicted"/>
<reference evidence="2 3" key="1">
    <citation type="submission" date="2015-03" db="EMBL/GenBank/DDBJ databases">
        <title>Draft genome sequence of Luteibacter yeojuensis strain SU11.</title>
        <authorList>
            <person name="Sulaiman J."/>
            <person name="Priya K."/>
            <person name="Chan K.-G."/>
        </authorList>
    </citation>
    <scope>NUCLEOTIDE SEQUENCE [LARGE SCALE GENOMIC DNA]</scope>
    <source>
        <strain evidence="2 3">SU11</strain>
    </source>
</reference>
<organism evidence="2 3">
    <name type="scientific">Luteibacter yeojuensis</name>
    <dbReference type="NCBI Taxonomy" id="345309"/>
    <lineage>
        <taxon>Bacteria</taxon>
        <taxon>Pseudomonadati</taxon>
        <taxon>Pseudomonadota</taxon>
        <taxon>Gammaproteobacteria</taxon>
        <taxon>Lysobacterales</taxon>
        <taxon>Rhodanobacteraceae</taxon>
        <taxon>Luteibacter</taxon>
    </lineage>
</organism>
<feature type="transmembrane region" description="Helical" evidence="1">
    <location>
        <begin position="110"/>
        <end position="129"/>
    </location>
</feature>
<keyword evidence="1" id="KW-1133">Transmembrane helix</keyword>
<comment type="caution">
    <text evidence="2">The sequence shown here is derived from an EMBL/GenBank/DDBJ whole genome shotgun (WGS) entry which is preliminary data.</text>
</comment>
<dbReference type="AlphaFoldDB" id="A0A0F3KV41"/>
<gene>
    <name evidence="2" type="ORF">VI08_09670</name>
</gene>
<dbReference type="EMBL" id="JZRB01000018">
    <property type="protein sequence ID" value="KJV34832.1"/>
    <property type="molecule type" value="Genomic_DNA"/>
</dbReference>
<dbReference type="RefSeq" id="WP_045829358.1">
    <property type="nucleotide sequence ID" value="NZ_JZRB01000018.1"/>
</dbReference>
<sequence length="149" mass="15724">MDKQAKPVLRYFLTCAGFLILAELSPFEVVDRFYRFDRAHAFLPAFYAALFLVGAALGVPRHASWRQDAMRGAACGFLSGVLAQATVLVVNGHTEVALQNGGASELGSSFLMGTVVFATPVWGAVCALVDKSLASKSIFPGPAENGANG</sequence>
<dbReference type="PATRIC" id="fig|345309.4.peg.1174"/>
<evidence type="ECO:0000256" key="1">
    <source>
        <dbReference type="SAM" id="Phobius"/>
    </source>
</evidence>
<accession>A0A0F3KV41</accession>
<name>A0A0F3KV41_9GAMM</name>
<dbReference type="Proteomes" id="UP000033651">
    <property type="component" value="Unassembled WGS sequence"/>
</dbReference>
<evidence type="ECO:0000313" key="3">
    <source>
        <dbReference type="Proteomes" id="UP000033651"/>
    </source>
</evidence>
<feature type="transmembrane region" description="Helical" evidence="1">
    <location>
        <begin position="7"/>
        <end position="27"/>
    </location>
</feature>
<keyword evidence="1" id="KW-0472">Membrane</keyword>
<protein>
    <submittedName>
        <fullName evidence="2">Uncharacterized protein</fullName>
    </submittedName>
</protein>